<evidence type="ECO:0000313" key="3">
    <source>
        <dbReference type="Proteomes" id="UP000784294"/>
    </source>
</evidence>
<dbReference type="AlphaFoldDB" id="A0A448WS88"/>
<keyword evidence="3" id="KW-1185">Reference proteome</keyword>
<accession>A0A448WS88</accession>
<feature type="region of interest" description="Disordered" evidence="1">
    <location>
        <begin position="1"/>
        <end position="27"/>
    </location>
</feature>
<gene>
    <name evidence="2" type="ORF">PXEA_LOCUS12381</name>
</gene>
<name>A0A448WS88_9PLAT</name>
<feature type="compositionally biased region" description="Basic and acidic residues" evidence="1">
    <location>
        <begin position="15"/>
        <end position="27"/>
    </location>
</feature>
<protein>
    <submittedName>
        <fullName evidence="2">Uncharacterized protein</fullName>
    </submittedName>
</protein>
<comment type="caution">
    <text evidence="2">The sequence shown here is derived from an EMBL/GenBank/DDBJ whole genome shotgun (WGS) entry which is preliminary data.</text>
</comment>
<sequence length="88" mass="10263">MADEKDETNSLNLRQNRDYRNPLNRPDIHENATLVPLRASITQNNRNQHEFAKFIYSQKKKSKAILKHLMDTIKTTDLGFHDTEALVV</sequence>
<proteinExistence type="predicted"/>
<reference evidence="2" key="1">
    <citation type="submission" date="2018-11" db="EMBL/GenBank/DDBJ databases">
        <authorList>
            <consortium name="Pathogen Informatics"/>
        </authorList>
    </citation>
    <scope>NUCLEOTIDE SEQUENCE</scope>
</reference>
<evidence type="ECO:0000256" key="1">
    <source>
        <dbReference type="SAM" id="MobiDB-lite"/>
    </source>
</evidence>
<organism evidence="2 3">
    <name type="scientific">Protopolystoma xenopodis</name>
    <dbReference type="NCBI Taxonomy" id="117903"/>
    <lineage>
        <taxon>Eukaryota</taxon>
        <taxon>Metazoa</taxon>
        <taxon>Spiralia</taxon>
        <taxon>Lophotrochozoa</taxon>
        <taxon>Platyhelminthes</taxon>
        <taxon>Monogenea</taxon>
        <taxon>Polyopisthocotylea</taxon>
        <taxon>Polystomatidea</taxon>
        <taxon>Polystomatidae</taxon>
        <taxon>Protopolystoma</taxon>
    </lineage>
</organism>
<dbReference type="Proteomes" id="UP000784294">
    <property type="component" value="Unassembled WGS sequence"/>
</dbReference>
<evidence type="ECO:0000313" key="2">
    <source>
        <dbReference type="EMBL" id="VEL18941.1"/>
    </source>
</evidence>
<dbReference type="EMBL" id="CAAALY010039398">
    <property type="protein sequence ID" value="VEL18941.1"/>
    <property type="molecule type" value="Genomic_DNA"/>
</dbReference>